<protein>
    <submittedName>
        <fullName evidence="4">Col_cuticle_N domain-containing protein</fullName>
    </submittedName>
</protein>
<organism evidence="3 4">
    <name type="scientific">Steinernema glaseri</name>
    <dbReference type="NCBI Taxonomy" id="37863"/>
    <lineage>
        <taxon>Eukaryota</taxon>
        <taxon>Metazoa</taxon>
        <taxon>Ecdysozoa</taxon>
        <taxon>Nematoda</taxon>
        <taxon>Chromadorea</taxon>
        <taxon>Rhabditida</taxon>
        <taxon>Tylenchina</taxon>
        <taxon>Panagrolaimomorpha</taxon>
        <taxon>Strongyloidoidea</taxon>
        <taxon>Steinernematidae</taxon>
        <taxon>Steinernema</taxon>
    </lineage>
</organism>
<reference evidence="4" key="1">
    <citation type="submission" date="2016-11" db="UniProtKB">
        <authorList>
            <consortium name="WormBaseParasite"/>
        </authorList>
    </citation>
    <scope>IDENTIFICATION</scope>
</reference>
<evidence type="ECO:0000256" key="2">
    <source>
        <dbReference type="SAM" id="SignalP"/>
    </source>
</evidence>
<accession>A0A1I8AFI5</accession>
<feature type="chain" id="PRO_5009314623" evidence="2">
    <location>
        <begin position="19"/>
        <end position="137"/>
    </location>
</feature>
<keyword evidence="1" id="KW-0472">Membrane</keyword>
<keyword evidence="1" id="KW-0812">Transmembrane</keyword>
<feature type="signal peptide" evidence="2">
    <location>
        <begin position="1"/>
        <end position="18"/>
    </location>
</feature>
<keyword evidence="3" id="KW-1185">Reference proteome</keyword>
<dbReference type="AlphaFoldDB" id="A0A1I8AFI5"/>
<proteinExistence type="predicted"/>
<evidence type="ECO:0000313" key="3">
    <source>
        <dbReference type="Proteomes" id="UP000095287"/>
    </source>
</evidence>
<name>A0A1I8AFI5_9BILA</name>
<keyword evidence="2" id="KW-0732">Signal</keyword>
<dbReference type="Proteomes" id="UP000095287">
    <property type="component" value="Unplaced"/>
</dbReference>
<evidence type="ECO:0000256" key="1">
    <source>
        <dbReference type="SAM" id="Phobius"/>
    </source>
</evidence>
<feature type="transmembrane region" description="Helical" evidence="1">
    <location>
        <begin position="79"/>
        <end position="106"/>
    </location>
</feature>
<dbReference type="WBParaSite" id="L893_g5217.t1">
    <property type="protein sequence ID" value="L893_g5217.t1"/>
    <property type="gene ID" value="L893_g5217"/>
</dbReference>
<sequence>MRYLIFLTAAVLITVIYSSPMNRPTFSDIFSNGDDSEIVTKVTRRERTPTTTDRYTKPVLTTTNPATQEVIPQSTQSPFWTLTSVVIISSSIIIVASILALGYVCYKVRRLIPSKDLQVVYMSTTMSSGSLSRLGVS</sequence>
<keyword evidence="1" id="KW-1133">Transmembrane helix</keyword>
<evidence type="ECO:0000313" key="4">
    <source>
        <dbReference type="WBParaSite" id="L893_g5217.t1"/>
    </source>
</evidence>